<dbReference type="SUPFAM" id="SSF109854">
    <property type="entry name" value="DinB/YfiT-like putative metalloenzymes"/>
    <property type="match status" value="1"/>
</dbReference>
<evidence type="ECO:0000313" key="3">
    <source>
        <dbReference type="Proteomes" id="UP000199663"/>
    </source>
</evidence>
<dbReference type="Proteomes" id="UP000199663">
    <property type="component" value="Unassembled WGS sequence"/>
</dbReference>
<dbReference type="InterPro" id="IPR034660">
    <property type="entry name" value="DinB/YfiT-like"/>
</dbReference>
<name>A0A1H3Q1U6_9BACT</name>
<sequence length="180" mass="20582">MLYLDPHMNNPLQYPIGPFASPKEINPESIHEWITNIEAFPAMLKMEIQKLSEAQLDTAYRPGGWSVRQVVHHCADSHMNSFIRFKLALTEENPTIKPYFEGLWAEMSDAKTLPVVSSLAILEGLHVRWVALLRGMDSEDFARTFFHPESQKSVRLDKTIALYSWHGLHHLGHVKLVSGH</sequence>
<organism evidence="2 3">
    <name type="scientific">Rhodonellum ikkaensis</name>
    <dbReference type="NCBI Taxonomy" id="336829"/>
    <lineage>
        <taxon>Bacteria</taxon>
        <taxon>Pseudomonadati</taxon>
        <taxon>Bacteroidota</taxon>
        <taxon>Cytophagia</taxon>
        <taxon>Cytophagales</taxon>
        <taxon>Cytophagaceae</taxon>
        <taxon>Rhodonellum</taxon>
    </lineage>
</organism>
<gene>
    <name evidence="2" type="ORF">SAMN05444412_105167</name>
</gene>
<evidence type="ECO:0000313" key="2">
    <source>
        <dbReference type="EMBL" id="SDZ07367.1"/>
    </source>
</evidence>
<dbReference type="NCBIfam" id="NF009807">
    <property type="entry name" value="PRK13291.1"/>
    <property type="match status" value="1"/>
</dbReference>
<protein>
    <submittedName>
        <fullName evidence="2">DinB superfamily protein</fullName>
    </submittedName>
</protein>
<dbReference type="InterPro" id="IPR024775">
    <property type="entry name" value="DinB-like"/>
</dbReference>
<proteinExistence type="predicted"/>
<evidence type="ECO:0000259" key="1">
    <source>
        <dbReference type="Pfam" id="PF12867"/>
    </source>
</evidence>
<reference evidence="2 3" key="1">
    <citation type="submission" date="2016-10" db="EMBL/GenBank/DDBJ databases">
        <authorList>
            <person name="Varghese N."/>
            <person name="Submissions S."/>
        </authorList>
    </citation>
    <scope>NUCLEOTIDE SEQUENCE [LARGE SCALE GENOMIC DNA]</scope>
    <source>
        <strain evidence="2 3">DSM 17997</strain>
    </source>
</reference>
<dbReference type="Pfam" id="PF12867">
    <property type="entry name" value="DinB_2"/>
    <property type="match status" value="1"/>
</dbReference>
<dbReference type="Gene3D" id="1.20.120.450">
    <property type="entry name" value="dinb family like domain"/>
    <property type="match status" value="1"/>
</dbReference>
<dbReference type="RefSeq" id="WP_236613208.1">
    <property type="nucleotide sequence ID" value="NZ_FNQC01000005.1"/>
</dbReference>
<feature type="domain" description="DinB-like" evidence="1">
    <location>
        <begin position="40"/>
        <end position="173"/>
    </location>
</feature>
<dbReference type="EMBL" id="FNQC01000005">
    <property type="protein sequence ID" value="SDZ07367.1"/>
    <property type="molecule type" value="Genomic_DNA"/>
</dbReference>
<keyword evidence="3" id="KW-1185">Reference proteome</keyword>
<comment type="caution">
    <text evidence="2">The sequence shown here is derived from an EMBL/GenBank/DDBJ whole genome shotgun (WGS) entry which is preliminary data.</text>
</comment>
<accession>A0A1H3Q1U6</accession>